<reference evidence="1 2" key="1">
    <citation type="submission" date="2020-07" db="EMBL/GenBank/DDBJ databases">
        <title>Halophilic bacteria isolated from french cheeses.</title>
        <authorList>
            <person name="Kothe C.I."/>
            <person name="Farah-Kraiem B."/>
            <person name="Renault P."/>
            <person name="Dridi B."/>
        </authorList>
    </citation>
    <scope>NUCLEOTIDE SEQUENCE [LARGE SCALE GENOMIC DNA]</scope>
    <source>
        <strain evidence="1 2">FME1</strain>
    </source>
</reference>
<protein>
    <recommendedName>
        <fullName evidence="3">DUF4258 domain-containing protein</fullName>
    </recommendedName>
</protein>
<dbReference type="Proteomes" id="UP001645039">
    <property type="component" value="Unassembled WGS sequence"/>
</dbReference>
<dbReference type="EMBL" id="RRZD01000027">
    <property type="protein sequence ID" value="MBE0401800.1"/>
    <property type="molecule type" value="Genomic_DNA"/>
</dbReference>
<evidence type="ECO:0008006" key="3">
    <source>
        <dbReference type="Google" id="ProtNLM"/>
    </source>
</evidence>
<proteinExistence type="predicted"/>
<name>A0ABR9F5P6_9GAMM</name>
<organism evidence="1 2">
    <name type="scientific">Halomonas casei</name>
    <dbReference type="NCBI Taxonomy" id="2742613"/>
    <lineage>
        <taxon>Bacteria</taxon>
        <taxon>Pseudomonadati</taxon>
        <taxon>Pseudomonadota</taxon>
        <taxon>Gammaproteobacteria</taxon>
        <taxon>Oceanospirillales</taxon>
        <taxon>Halomonadaceae</taxon>
        <taxon>Halomonas</taxon>
    </lineage>
</organism>
<keyword evidence="2" id="KW-1185">Reference proteome</keyword>
<gene>
    <name evidence="1" type="ORF">EI168_17090</name>
</gene>
<comment type="caution">
    <text evidence="1">The sequence shown here is derived from an EMBL/GenBank/DDBJ whole genome shotgun (WGS) entry which is preliminary data.</text>
</comment>
<evidence type="ECO:0000313" key="1">
    <source>
        <dbReference type="EMBL" id="MBE0401800.1"/>
    </source>
</evidence>
<dbReference type="RefSeq" id="WP_192536273.1">
    <property type="nucleotide sequence ID" value="NZ_RRZD01000027.1"/>
</dbReference>
<accession>A0ABR9F5P6</accession>
<sequence length="95" mass="10445">MARTRHIHQRMSQRSINSHLVELASRFGTNSGDKVVLDRKNTTALLKAMDAMRKDLLAVQAKGGIVVVEQNGVQITTYALNSYSRSKVGGTHATH</sequence>
<evidence type="ECO:0000313" key="2">
    <source>
        <dbReference type="Proteomes" id="UP001645039"/>
    </source>
</evidence>